<reference evidence="2 3" key="1">
    <citation type="submission" date="2018-08" db="EMBL/GenBank/DDBJ databases">
        <title>A genome reference for cultivated species of the human gut microbiota.</title>
        <authorList>
            <person name="Zou Y."/>
            <person name="Xue W."/>
            <person name="Luo G."/>
        </authorList>
    </citation>
    <scope>NUCLEOTIDE SEQUENCE [LARGE SCALE GENOMIC DNA]</scope>
    <source>
        <strain evidence="2 3">OF02-7</strain>
    </source>
</reference>
<evidence type="ECO:0000313" key="3">
    <source>
        <dbReference type="Proteomes" id="UP000286063"/>
    </source>
</evidence>
<dbReference type="InterPro" id="IPR011990">
    <property type="entry name" value="TPR-like_helical_dom_sf"/>
</dbReference>
<name>A0A413INS9_9BACT</name>
<gene>
    <name evidence="2" type="ORF">DXA50_08765</name>
</gene>
<dbReference type="Gene3D" id="1.25.40.390">
    <property type="match status" value="1"/>
</dbReference>
<dbReference type="SUPFAM" id="SSF48452">
    <property type="entry name" value="TPR-like"/>
    <property type="match status" value="1"/>
</dbReference>
<dbReference type="InterPro" id="IPR033985">
    <property type="entry name" value="SusD-like_N"/>
</dbReference>
<dbReference type="EMBL" id="QSCR01000012">
    <property type="protein sequence ID" value="RGY18268.1"/>
    <property type="molecule type" value="Genomic_DNA"/>
</dbReference>
<feature type="domain" description="SusD-like N-terminal" evidence="1">
    <location>
        <begin position="24"/>
        <end position="212"/>
    </location>
</feature>
<dbReference type="Pfam" id="PF14322">
    <property type="entry name" value="SusD-like_3"/>
    <property type="match status" value="1"/>
</dbReference>
<comment type="caution">
    <text evidence="2">The sequence shown here is derived from an EMBL/GenBank/DDBJ whole genome shotgun (WGS) entry which is preliminary data.</text>
</comment>
<proteinExistence type="predicted"/>
<sequence length="494" mass="56117">MKRTWNKICAGIIACVTCWSCNDWLDVDSSTTVTQEQLYGSYEGFRTAINGLYYLISQQDLYGRDLTWGAASVLGQNYDNKEVNARYWDLASYTYGTSSANKITDPIWKRAFNVIANCNNLIQQVETKDTTFFPYGKVERDLVLGEALGMRALMHFEIMRLYAPAPVQDDGKRYIPYVTSYPLHFPEKETVDYVMGRIIEDLEAAKTCLAYHDTLYNVSAVKSVEARIKANMSTVKGGLFFNGRATRMNYFAASALLARAYLWNGDKVNALRCANDVYAYGPDGLSGKNWFFFTKVTDMGEASTKNDVYRKMYEDILFTAVNQTEYELFEADRGPGSFYYLKNTDLLFGEDKDDCRLKVLIGGDYTSLRWQSPDALTDKAKDVIAYQGPLAPVIRLSEVYHIMCECLADTDLSRAVSILQALRVAREAKIPLNVTSKNEFLEILYNDIIRETLSEGGSFYMHKRLGRDMYNGEEDPIDMTGRWVVPVPESETDI</sequence>
<dbReference type="Gene3D" id="1.25.40.900">
    <property type="match status" value="1"/>
</dbReference>
<dbReference type="AlphaFoldDB" id="A0A413INS9"/>
<dbReference type="OrthoDB" id="5694214at2"/>
<evidence type="ECO:0000313" key="2">
    <source>
        <dbReference type="EMBL" id="RGY18268.1"/>
    </source>
</evidence>
<evidence type="ECO:0000259" key="1">
    <source>
        <dbReference type="Pfam" id="PF14322"/>
    </source>
</evidence>
<protein>
    <recommendedName>
        <fullName evidence="1">SusD-like N-terminal domain-containing protein</fullName>
    </recommendedName>
</protein>
<accession>A0A413INS9</accession>
<organism evidence="2 3">
    <name type="scientific">Butyricimonas virosa</name>
    <dbReference type="NCBI Taxonomy" id="544645"/>
    <lineage>
        <taxon>Bacteria</taxon>
        <taxon>Pseudomonadati</taxon>
        <taxon>Bacteroidota</taxon>
        <taxon>Bacteroidia</taxon>
        <taxon>Bacteroidales</taxon>
        <taxon>Odoribacteraceae</taxon>
        <taxon>Butyricimonas</taxon>
    </lineage>
</organism>
<dbReference type="RefSeq" id="WP_117721694.1">
    <property type="nucleotide sequence ID" value="NZ_CAUGOG010000010.1"/>
</dbReference>
<dbReference type="Proteomes" id="UP000286063">
    <property type="component" value="Unassembled WGS sequence"/>
</dbReference>